<evidence type="ECO:0000313" key="1">
    <source>
        <dbReference type="EMBL" id="CAI8036364.1"/>
    </source>
</evidence>
<dbReference type="AlphaFoldDB" id="A0AA35SVG5"/>
<dbReference type="EMBL" id="CASHTH010002864">
    <property type="protein sequence ID" value="CAI8036364.1"/>
    <property type="molecule type" value="Genomic_DNA"/>
</dbReference>
<reference evidence="1" key="1">
    <citation type="submission" date="2023-03" db="EMBL/GenBank/DDBJ databases">
        <authorList>
            <person name="Steffen K."/>
            <person name="Cardenas P."/>
        </authorList>
    </citation>
    <scope>NUCLEOTIDE SEQUENCE</scope>
</reference>
<protein>
    <submittedName>
        <fullName evidence="1">Uncharacterized protein</fullName>
    </submittedName>
</protein>
<dbReference type="Proteomes" id="UP001174909">
    <property type="component" value="Unassembled WGS sequence"/>
</dbReference>
<feature type="non-terminal residue" evidence="1">
    <location>
        <position position="90"/>
    </location>
</feature>
<comment type="caution">
    <text evidence="1">The sequence shown here is derived from an EMBL/GenBank/DDBJ whole genome shotgun (WGS) entry which is preliminary data.</text>
</comment>
<proteinExistence type="predicted"/>
<keyword evidence="2" id="KW-1185">Reference proteome</keyword>
<evidence type="ECO:0000313" key="2">
    <source>
        <dbReference type="Proteomes" id="UP001174909"/>
    </source>
</evidence>
<gene>
    <name evidence="1" type="ORF">GBAR_LOCUS20374</name>
</gene>
<sequence length="90" mass="10438">NGGVRRREEERKTRCGKVSFSWRNRSSRSETRTVRSGCWRVGAAIEAALMRERELLVVLLQTPLVPYFKSQTIFVISNTCVKAMHMRTHN</sequence>
<accession>A0AA35SVG5</accession>
<name>A0AA35SVG5_GEOBA</name>
<organism evidence="1 2">
    <name type="scientific">Geodia barretti</name>
    <name type="common">Barrett's horny sponge</name>
    <dbReference type="NCBI Taxonomy" id="519541"/>
    <lineage>
        <taxon>Eukaryota</taxon>
        <taxon>Metazoa</taxon>
        <taxon>Porifera</taxon>
        <taxon>Demospongiae</taxon>
        <taxon>Heteroscleromorpha</taxon>
        <taxon>Tetractinellida</taxon>
        <taxon>Astrophorina</taxon>
        <taxon>Geodiidae</taxon>
        <taxon>Geodia</taxon>
    </lineage>
</organism>